<organism evidence="1">
    <name type="scientific">Anguilla anguilla</name>
    <name type="common">European freshwater eel</name>
    <name type="synonym">Muraena anguilla</name>
    <dbReference type="NCBI Taxonomy" id="7936"/>
    <lineage>
        <taxon>Eukaryota</taxon>
        <taxon>Metazoa</taxon>
        <taxon>Chordata</taxon>
        <taxon>Craniata</taxon>
        <taxon>Vertebrata</taxon>
        <taxon>Euteleostomi</taxon>
        <taxon>Actinopterygii</taxon>
        <taxon>Neopterygii</taxon>
        <taxon>Teleostei</taxon>
        <taxon>Anguilliformes</taxon>
        <taxon>Anguillidae</taxon>
        <taxon>Anguilla</taxon>
    </lineage>
</organism>
<dbReference type="EMBL" id="GBXM01021088">
    <property type="protein sequence ID" value="JAH87489.1"/>
    <property type="molecule type" value="Transcribed_RNA"/>
</dbReference>
<protein>
    <submittedName>
        <fullName evidence="1">Uncharacterized protein</fullName>
    </submittedName>
</protein>
<accession>A0A0E9WAS3</accession>
<proteinExistence type="predicted"/>
<reference evidence="1" key="1">
    <citation type="submission" date="2014-11" db="EMBL/GenBank/DDBJ databases">
        <authorList>
            <person name="Amaro Gonzalez C."/>
        </authorList>
    </citation>
    <scope>NUCLEOTIDE SEQUENCE</scope>
</reference>
<sequence>MEPGLCALQKSETGGPNRCCHRAPLEWTSMALIEGMRQSFLCSFLVVFDCLPSAPLSSGRSPVFSSGK</sequence>
<name>A0A0E9WAS3_ANGAN</name>
<reference evidence="1" key="2">
    <citation type="journal article" date="2015" name="Fish Shellfish Immunol.">
        <title>Early steps in the European eel (Anguilla anguilla)-Vibrio vulnificus interaction in the gills: Role of the RtxA13 toxin.</title>
        <authorList>
            <person name="Callol A."/>
            <person name="Pajuelo D."/>
            <person name="Ebbesson L."/>
            <person name="Teles M."/>
            <person name="MacKenzie S."/>
            <person name="Amaro C."/>
        </authorList>
    </citation>
    <scope>NUCLEOTIDE SEQUENCE</scope>
</reference>
<dbReference type="AlphaFoldDB" id="A0A0E9WAS3"/>
<evidence type="ECO:0000313" key="1">
    <source>
        <dbReference type="EMBL" id="JAH87489.1"/>
    </source>
</evidence>